<evidence type="ECO:0000313" key="1">
    <source>
        <dbReference type="EMBL" id="KAI0036713.1"/>
    </source>
</evidence>
<gene>
    <name evidence="1" type="ORF">K488DRAFT_40474</name>
</gene>
<proteinExistence type="predicted"/>
<keyword evidence="2" id="KW-1185">Reference proteome</keyword>
<accession>A0ACB8QYT3</accession>
<dbReference type="EMBL" id="MU273468">
    <property type="protein sequence ID" value="KAI0036713.1"/>
    <property type="molecule type" value="Genomic_DNA"/>
</dbReference>
<evidence type="ECO:0000313" key="2">
    <source>
        <dbReference type="Proteomes" id="UP000814128"/>
    </source>
</evidence>
<dbReference type="Proteomes" id="UP000814128">
    <property type="component" value="Unassembled WGS sequence"/>
</dbReference>
<reference evidence="1" key="1">
    <citation type="submission" date="2021-02" db="EMBL/GenBank/DDBJ databases">
        <authorList>
            <consortium name="DOE Joint Genome Institute"/>
            <person name="Ahrendt S."/>
            <person name="Looney B.P."/>
            <person name="Miyauchi S."/>
            <person name="Morin E."/>
            <person name="Drula E."/>
            <person name="Courty P.E."/>
            <person name="Chicoki N."/>
            <person name="Fauchery L."/>
            <person name="Kohler A."/>
            <person name="Kuo A."/>
            <person name="Labutti K."/>
            <person name="Pangilinan J."/>
            <person name="Lipzen A."/>
            <person name="Riley R."/>
            <person name="Andreopoulos W."/>
            <person name="He G."/>
            <person name="Johnson J."/>
            <person name="Barry K.W."/>
            <person name="Grigoriev I.V."/>
            <person name="Nagy L."/>
            <person name="Hibbett D."/>
            <person name="Henrissat B."/>
            <person name="Matheny P.B."/>
            <person name="Labbe J."/>
            <person name="Martin F."/>
        </authorList>
    </citation>
    <scope>NUCLEOTIDE SEQUENCE</scope>
    <source>
        <strain evidence="1">EC-137</strain>
    </source>
</reference>
<comment type="caution">
    <text evidence="1">The sequence shown here is derived from an EMBL/GenBank/DDBJ whole genome shotgun (WGS) entry which is preliminary data.</text>
</comment>
<name>A0ACB8QYT3_9AGAM</name>
<reference evidence="1" key="2">
    <citation type="journal article" date="2022" name="New Phytol.">
        <title>Evolutionary transition to the ectomycorrhizal habit in the genomes of a hyperdiverse lineage of mushroom-forming fungi.</title>
        <authorList>
            <person name="Looney B."/>
            <person name="Miyauchi S."/>
            <person name="Morin E."/>
            <person name="Drula E."/>
            <person name="Courty P.E."/>
            <person name="Kohler A."/>
            <person name="Kuo A."/>
            <person name="LaButti K."/>
            <person name="Pangilinan J."/>
            <person name="Lipzen A."/>
            <person name="Riley R."/>
            <person name="Andreopoulos W."/>
            <person name="He G."/>
            <person name="Johnson J."/>
            <person name="Nolan M."/>
            <person name="Tritt A."/>
            <person name="Barry K.W."/>
            <person name="Grigoriev I.V."/>
            <person name="Nagy L.G."/>
            <person name="Hibbett D."/>
            <person name="Henrissat B."/>
            <person name="Matheny P.B."/>
            <person name="Labbe J."/>
            <person name="Martin F.M."/>
        </authorList>
    </citation>
    <scope>NUCLEOTIDE SEQUENCE</scope>
    <source>
        <strain evidence="1">EC-137</strain>
    </source>
</reference>
<organism evidence="1 2">
    <name type="scientific">Vararia minispora EC-137</name>
    <dbReference type="NCBI Taxonomy" id="1314806"/>
    <lineage>
        <taxon>Eukaryota</taxon>
        <taxon>Fungi</taxon>
        <taxon>Dikarya</taxon>
        <taxon>Basidiomycota</taxon>
        <taxon>Agaricomycotina</taxon>
        <taxon>Agaricomycetes</taxon>
        <taxon>Russulales</taxon>
        <taxon>Lachnocladiaceae</taxon>
        <taxon>Vararia</taxon>
    </lineage>
</organism>
<protein>
    <submittedName>
        <fullName evidence="1">Uncharacterized protein</fullName>
    </submittedName>
</protein>
<sequence>MAAFSRLQLAAALIEYDNDISNPDAPFRSAQESAIFSHMRQADTAVRTAARRSTDYLGVNLPSDTGGSQSPRNSHVRAQSSLSGLMTNPFGGAEDDMEGRDGSYGATPEPEMEVDLASWGLDSFVPKEKVKVKKKDKGKSREVELPNPHEHARAKSVDLNHFGGGDAFLDSTATSPPAGSRRRSASSAMELGRSMSPRELVSQRPQSAHALIDSIPATPPLHSVPFPTQSIRSPSPGSMLENPGPARVHGRTYSTTSFGSRTMLNDVQEEGEPNPFALDPPSPGRQSRFDPKAARSRTASIGSMGSRALLDDFPDDKENMFAVRPPSPSRSSRFDPKARSRVMSTASMGSRMMLDDGASVMIGATYHRERPMSTMEMLRPKVLVMPSPLQGTEETSHAPPSHTVRDGFQLTLSADGTPLPPGARASRSSTNLISTIQPPASGVPNPSNSFIPNPRSSLSLSQLIFRNQLMVDGQRDVAYADLDRGLERATEDGQQVMAAPEEEEPAQPVTVVVDEFSSRPAGKLFGKSLVDELEERKATMRNKQRVFYGDARPSMMSRPTNKRSNTLIDPTTLSQRPGSQLMDTSLARRNSYGPKPLLDLNEDGELPIPRRPGQMPSTRSVFGVDTLWEKEMAKLQQIEAQEAELRKVDEERKQAALAKESKRKKRKSKGKELDVKPLQDSIPSPASSPSAEQPTRVSLTAPVLPDIPQNITRGPPPPPGADESDSDSDSSDASAGKATTPRWFAGASDDGHEDGPVRKPGVGPRYPHGRPREQPLKQLQDDDDSEEDVPLVATVDRALQRATRANLQTALAPDDSDEDKPLSRVLQKKQSTVGQLDINFDNLLSSANPSASGVPKSGDGGGDSDDEDEMPLGLRASRVIPSSTAHDSDEDEKPLGLHPQQQMRSQYQMSMMAQQQQQQAVAVAAVQQMALQQQMTASMMFSNPSLMGSGFFAPTPMAVPMPMMPPPVAGSPPPPRDPAKFNRVDQWRRGVPVDG</sequence>